<comment type="caution">
    <text evidence="3">The sequence shown here is derived from an EMBL/GenBank/DDBJ whole genome shotgun (WGS) entry which is preliminary data.</text>
</comment>
<dbReference type="AlphaFoldDB" id="A0A0J6ITB3"/>
<accession>A0A0J6LUH6</accession>
<dbReference type="Pfam" id="PF07238">
    <property type="entry name" value="PilZ"/>
    <property type="match status" value="1"/>
</dbReference>
<feature type="domain" description="PilZ" evidence="2">
    <location>
        <begin position="7"/>
        <end position="103"/>
    </location>
</feature>
<evidence type="ECO:0000313" key="3">
    <source>
        <dbReference type="EMBL" id="KMN15364.1"/>
    </source>
</evidence>
<dbReference type="EMBL" id="JYLF01000001">
    <property type="protein sequence ID" value="KMN15364.1"/>
    <property type="molecule type" value="Genomic_DNA"/>
</dbReference>
<evidence type="ECO:0000259" key="2">
    <source>
        <dbReference type="Pfam" id="PF07238"/>
    </source>
</evidence>
<proteinExistence type="predicted"/>
<reference evidence="3 4" key="1">
    <citation type="submission" date="2015-02" db="EMBL/GenBank/DDBJ databases">
        <title>Pseudomonas helleri sp. nov. and Pseudomonas weihenstephanensis sp. nov., isolated from raw cows milk.</title>
        <authorList>
            <person name="von Neubeck M."/>
            <person name="Huptas C."/>
            <person name="Wenning M."/>
            <person name="Scherer S."/>
        </authorList>
    </citation>
    <scope>NUCLEOTIDE SEQUENCE [LARGE SCALE GENOMIC DNA]</scope>
    <source>
        <strain evidence="3 4">DSM 29166</strain>
    </source>
</reference>
<dbReference type="PIRSF" id="PIRSF028141">
    <property type="entry name" value="C-di-GMP_BP_PA4608"/>
    <property type="match status" value="1"/>
</dbReference>
<dbReference type="InterPro" id="IPR027021">
    <property type="entry name" value="C-di-GMP_BP_PA4608"/>
</dbReference>
<dbReference type="GO" id="GO:0035438">
    <property type="term" value="F:cyclic-di-GMP binding"/>
    <property type="evidence" value="ECO:0007669"/>
    <property type="project" value="InterPro"/>
</dbReference>
<dbReference type="SUPFAM" id="SSF141371">
    <property type="entry name" value="PilZ domain-like"/>
    <property type="match status" value="1"/>
</dbReference>
<gene>
    <name evidence="3" type="ORF">TU86_00890</name>
</gene>
<dbReference type="Gene3D" id="2.40.10.220">
    <property type="entry name" value="predicted glycosyltransferase like domains"/>
    <property type="match status" value="1"/>
</dbReference>
<dbReference type="InterPro" id="IPR009875">
    <property type="entry name" value="PilZ_domain"/>
</dbReference>
<dbReference type="STRING" id="1608994.TU86_00890"/>
<sequence length="123" mass="14334">MHQHPAERRRFTRIHFDAQTKISQGPLHWSVKLLDVSLKGLLVEKPLNWHPVTEQTFTANIHLSDETHIIMDVRLAHVDDQYLGFECTHIGLDSISHLRRLVELNMGDEQLLERELRALISTQ</sequence>
<keyword evidence="1" id="KW-0973">c-di-GMP</keyword>
<dbReference type="OrthoDB" id="5298508at2"/>
<comment type="subunit">
    <text evidence="1">Monomer in both c-di-GMP-bound and free forms.</text>
</comment>
<dbReference type="RefSeq" id="WP_048362435.1">
    <property type="nucleotide sequence ID" value="NZ_JAAEBV010000001.1"/>
</dbReference>
<accession>A0A0J6ITB3</accession>
<dbReference type="Proteomes" id="UP000036325">
    <property type="component" value="Unassembled WGS sequence"/>
</dbReference>
<organism evidence="3 4">
    <name type="scientific">Pseudomonas weihenstephanensis</name>
    <dbReference type="NCBI Taxonomy" id="1608994"/>
    <lineage>
        <taxon>Bacteria</taxon>
        <taxon>Pseudomonadati</taxon>
        <taxon>Pseudomonadota</taxon>
        <taxon>Gammaproteobacteria</taxon>
        <taxon>Pseudomonadales</taxon>
        <taxon>Pseudomonadaceae</taxon>
        <taxon>Pseudomonas</taxon>
    </lineage>
</organism>
<protein>
    <recommendedName>
        <fullName evidence="1">Cyclic diguanosine monophosphate-binding protein</fullName>
        <shortName evidence="1">c-di-GMP-binding protein</shortName>
    </recommendedName>
    <alternativeName>
        <fullName evidence="1">Pilz domain-containing protein</fullName>
    </alternativeName>
</protein>
<comment type="function">
    <text evidence="1">Binds the second messenger bis-(3'-5') cyclic dimeric guanosine monophosphate (c-di-GMP). Can bind two c-di-GMP molecules per monomer. May play a role in bacterial second-messenger regulated processes. Binding to c-di-GMP induces a conformational change of the C- and N-termini resulting in the exposure of a highly negative surface on one side of the protein to a possible effector protein.</text>
</comment>
<keyword evidence="1" id="KW-0547">Nucleotide-binding</keyword>
<dbReference type="PATRIC" id="fig|1608994.3.peg.747"/>
<evidence type="ECO:0000256" key="1">
    <source>
        <dbReference type="PIRNR" id="PIRNR028141"/>
    </source>
</evidence>
<evidence type="ECO:0000313" key="4">
    <source>
        <dbReference type="Proteomes" id="UP000036325"/>
    </source>
</evidence>
<name>A0A0J6ITB3_9PSED</name>